<accession>A0A150PPN3</accession>
<evidence type="ECO:0000259" key="2">
    <source>
        <dbReference type="PROSITE" id="PS50011"/>
    </source>
</evidence>
<feature type="non-terminal residue" evidence="3">
    <location>
        <position position="92"/>
    </location>
</feature>
<comment type="caution">
    <text evidence="3">The sequence shown here is derived from an EMBL/GenBank/DDBJ whole genome shotgun (WGS) entry which is preliminary data.</text>
</comment>
<feature type="domain" description="Protein kinase" evidence="2">
    <location>
        <begin position="65"/>
        <end position="92"/>
    </location>
</feature>
<dbReference type="PROSITE" id="PS50011">
    <property type="entry name" value="PROTEIN_KINASE_DOM"/>
    <property type="match status" value="1"/>
</dbReference>
<dbReference type="GO" id="GO:0005524">
    <property type="term" value="F:ATP binding"/>
    <property type="evidence" value="ECO:0007669"/>
    <property type="project" value="InterPro"/>
</dbReference>
<proteinExistence type="predicted"/>
<evidence type="ECO:0000256" key="1">
    <source>
        <dbReference type="SAM" id="MobiDB-lite"/>
    </source>
</evidence>
<feature type="compositionally biased region" description="Basic and acidic residues" evidence="1">
    <location>
        <begin position="1"/>
        <end position="12"/>
    </location>
</feature>
<dbReference type="InterPro" id="IPR000719">
    <property type="entry name" value="Prot_kinase_dom"/>
</dbReference>
<dbReference type="EMBL" id="JELY01000891">
    <property type="protein sequence ID" value="KYF57664.1"/>
    <property type="molecule type" value="Genomic_DNA"/>
</dbReference>
<gene>
    <name evidence="3" type="ORF">BE08_34180</name>
</gene>
<dbReference type="Proteomes" id="UP000075420">
    <property type="component" value="Unassembled WGS sequence"/>
</dbReference>
<evidence type="ECO:0000313" key="3">
    <source>
        <dbReference type="EMBL" id="KYF57664.1"/>
    </source>
</evidence>
<sequence length="92" mass="9789">MRFEAPRGEEPHGAPALGRRCPSCGRRNQGSCPECPAHHRSLPYEATVLDITEVVAVALPRFAGYRTLRILGQGGFGTVFEAEPEGGGAKVA</sequence>
<organism evidence="3 4">
    <name type="scientific">Sorangium cellulosum</name>
    <name type="common">Polyangium cellulosum</name>
    <dbReference type="NCBI Taxonomy" id="56"/>
    <lineage>
        <taxon>Bacteria</taxon>
        <taxon>Pseudomonadati</taxon>
        <taxon>Myxococcota</taxon>
        <taxon>Polyangia</taxon>
        <taxon>Polyangiales</taxon>
        <taxon>Polyangiaceae</taxon>
        <taxon>Sorangium</taxon>
    </lineage>
</organism>
<protein>
    <recommendedName>
        <fullName evidence="2">Protein kinase domain-containing protein</fullName>
    </recommendedName>
</protein>
<reference evidence="3 4" key="1">
    <citation type="submission" date="2014-02" db="EMBL/GenBank/DDBJ databases">
        <title>The small core and large imbalanced accessory genome model reveals a collaborative survival strategy of Sorangium cellulosum strains in nature.</title>
        <authorList>
            <person name="Han K."/>
            <person name="Peng R."/>
            <person name="Blom J."/>
            <person name="Li Y.-Z."/>
        </authorList>
    </citation>
    <scope>NUCLEOTIDE SEQUENCE [LARGE SCALE GENOMIC DNA]</scope>
    <source>
        <strain evidence="3 4">So0157-25</strain>
    </source>
</reference>
<dbReference type="GO" id="GO:0004672">
    <property type="term" value="F:protein kinase activity"/>
    <property type="evidence" value="ECO:0007669"/>
    <property type="project" value="InterPro"/>
</dbReference>
<name>A0A150PPN3_SORCE</name>
<dbReference type="AlphaFoldDB" id="A0A150PPN3"/>
<evidence type="ECO:0000313" key="4">
    <source>
        <dbReference type="Proteomes" id="UP000075420"/>
    </source>
</evidence>
<feature type="region of interest" description="Disordered" evidence="1">
    <location>
        <begin position="1"/>
        <end position="20"/>
    </location>
</feature>